<evidence type="ECO:0000256" key="1">
    <source>
        <dbReference type="SAM" id="Phobius"/>
    </source>
</evidence>
<feature type="transmembrane region" description="Helical" evidence="1">
    <location>
        <begin position="205"/>
        <end position="228"/>
    </location>
</feature>
<feature type="transmembrane region" description="Helical" evidence="1">
    <location>
        <begin position="92"/>
        <end position="110"/>
    </location>
</feature>
<dbReference type="EMBL" id="QSHO01000006">
    <property type="protein sequence ID" value="RHC17448.1"/>
    <property type="molecule type" value="Genomic_DNA"/>
</dbReference>
<dbReference type="EMBL" id="CYXZ01000004">
    <property type="protein sequence ID" value="CUM81031.1"/>
    <property type="molecule type" value="Genomic_DNA"/>
</dbReference>
<keyword evidence="1" id="KW-1133">Transmembrane helix</keyword>
<keyword evidence="1" id="KW-0812">Transmembrane</keyword>
<dbReference type="STRING" id="166486.ERS852572_00573"/>
<dbReference type="Proteomes" id="UP000095350">
    <property type="component" value="Unassembled WGS sequence"/>
</dbReference>
<name>A0A173RSV4_9FIRM</name>
<gene>
    <name evidence="3" type="ORF">DW856_08145</name>
    <name evidence="2" type="ORF">ERS852572_00573</name>
</gene>
<evidence type="ECO:0000313" key="4">
    <source>
        <dbReference type="Proteomes" id="UP000095350"/>
    </source>
</evidence>
<keyword evidence="1" id="KW-0472">Membrane</keyword>
<dbReference type="AlphaFoldDB" id="A0A173RSV4"/>
<reference evidence="2 4" key="1">
    <citation type="submission" date="2015-09" db="EMBL/GenBank/DDBJ databases">
        <authorList>
            <consortium name="Pathogen Informatics"/>
        </authorList>
    </citation>
    <scope>NUCLEOTIDE SEQUENCE [LARGE SCALE GENOMIC DNA]</scope>
    <source>
        <strain evidence="2 4">2789STDY5834960</strain>
    </source>
</reference>
<dbReference type="OrthoDB" id="2064734at2"/>
<protein>
    <submittedName>
        <fullName evidence="2">Uncharacterized protein</fullName>
    </submittedName>
</protein>
<dbReference type="Proteomes" id="UP000283513">
    <property type="component" value="Unassembled WGS sequence"/>
</dbReference>
<evidence type="ECO:0000313" key="3">
    <source>
        <dbReference type="EMBL" id="RHC17448.1"/>
    </source>
</evidence>
<feature type="transmembrane region" description="Helical" evidence="1">
    <location>
        <begin position="16"/>
        <end position="37"/>
    </location>
</feature>
<dbReference type="RefSeq" id="WP_055193247.1">
    <property type="nucleotide sequence ID" value="NZ_CABIYH010000004.1"/>
</dbReference>
<feature type="transmembrane region" description="Helical" evidence="1">
    <location>
        <begin position="49"/>
        <end position="72"/>
    </location>
</feature>
<proteinExistence type="predicted"/>
<feature type="transmembrane region" description="Helical" evidence="1">
    <location>
        <begin position="165"/>
        <end position="184"/>
    </location>
</feature>
<reference evidence="3 5" key="2">
    <citation type="submission" date="2018-08" db="EMBL/GenBank/DDBJ databases">
        <title>A genome reference for cultivated species of the human gut microbiota.</title>
        <authorList>
            <person name="Zou Y."/>
            <person name="Xue W."/>
            <person name="Luo G."/>
        </authorList>
    </citation>
    <scope>NUCLEOTIDE SEQUENCE [LARGE SCALE GENOMIC DNA]</scope>
    <source>
        <strain evidence="3 5">AM37-1AC</strain>
    </source>
</reference>
<accession>A0A173RSV4</accession>
<evidence type="ECO:0000313" key="2">
    <source>
        <dbReference type="EMBL" id="CUM81031.1"/>
    </source>
</evidence>
<evidence type="ECO:0000313" key="5">
    <source>
        <dbReference type="Proteomes" id="UP000283513"/>
    </source>
</evidence>
<feature type="transmembrane region" description="Helical" evidence="1">
    <location>
        <begin position="139"/>
        <end position="159"/>
    </location>
</feature>
<dbReference type="PaxDb" id="166486-ERS852572_00573"/>
<sequence length="235" mass="26310">MTGNFLIQCKTRKMEVLQFLAVAFGSYVFGIIVMMIIRANTMEENECVTLGMLIAMAALVFVHFFGIIFSFVGEFNMAISMGATRRAYVGSYALFNMAELAGLELLLFVLGKIESALMRVIYPQCEVILDLTQYFQWKYLLAVIVGMTIVELFLGAVTLRFGMKAFWAIWAIWMFVTLVPAKLIENEALAAKMHQFGMQIGFGNIVQYLVVVGVIAAVIMAVLGWNFLKKQSVTV</sequence>
<organism evidence="2 4">
    <name type="scientific">Roseburia intestinalis</name>
    <dbReference type="NCBI Taxonomy" id="166486"/>
    <lineage>
        <taxon>Bacteria</taxon>
        <taxon>Bacillati</taxon>
        <taxon>Bacillota</taxon>
        <taxon>Clostridia</taxon>
        <taxon>Lachnospirales</taxon>
        <taxon>Lachnospiraceae</taxon>
        <taxon>Roseburia</taxon>
    </lineage>
</organism>